<evidence type="ECO:0000313" key="9">
    <source>
        <dbReference type="EMBL" id="MDT2758176.1"/>
    </source>
</evidence>
<comment type="caution">
    <text evidence="9">The sequence shown here is derived from an EMBL/GenBank/DDBJ whole genome shotgun (WGS) entry which is preliminary data.</text>
</comment>
<feature type="transmembrane region" description="Helical" evidence="7">
    <location>
        <begin position="73"/>
        <end position="92"/>
    </location>
</feature>
<accession>A0ABU3F669</accession>
<dbReference type="InterPro" id="IPR036259">
    <property type="entry name" value="MFS_trans_sf"/>
</dbReference>
<evidence type="ECO:0000313" key="10">
    <source>
        <dbReference type="Proteomes" id="UP001181046"/>
    </source>
</evidence>
<keyword evidence="3" id="KW-1003">Cell membrane</keyword>
<proteinExistence type="predicted"/>
<feature type="transmembrane region" description="Helical" evidence="7">
    <location>
        <begin position="316"/>
        <end position="340"/>
    </location>
</feature>
<comment type="subcellular location">
    <subcellularLocation>
        <location evidence="1">Cell membrane</location>
        <topology evidence="1">Multi-pass membrane protein</topology>
    </subcellularLocation>
</comment>
<evidence type="ECO:0000256" key="4">
    <source>
        <dbReference type="ARBA" id="ARBA00022692"/>
    </source>
</evidence>
<sequence>MIKKIGIVSLSSVTGAASIIASVIPLLAVAYPNQSLTSVESLVTISSLSALVTILLNNFIVRKIGIKPTIIAGLFLGAISGILPFFVSNYYLFLCLRIILGIGIGLYSPHAISLISLFYSGRERTKLLGIQMGISALGNAILLFIAGWLASFGWRWTFFVYSSLAVIALLILSKVPNVTIKKAESKKVRPLNKTVTLYIILCFLTFLIIWGIQLKLLAYLVENSISSSSKSGMLLSLMNIAGMCAGLSFSFFFDRIKRFLLPISYIGAAICVWGILLSANFLFISLFSVLFNFIYSFTGPSIILKTNSLAEEDQIIKVNSLISSTTILSMYLAPLCWNFFTGLFSREDNVSVTFSLIIASLFFIGVVIFLSYLLKKAPKKN</sequence>
<feature type="transmembrane region" description="Helical" evidence="7">
    <location>
        <begin position="233"/>
        <end position="252"/>
    </location>
</feature>
<name>A0ABU3F669_9ENTE</name>
<gene>
    <name evidence="9" type="ORF">P7H27_00065</name>
</gene>
<keyword evidence="5 7" id="KW-1133">Transmembrane helix</keyword>
<feature type="transmembrane region" description="Helical" evidence="7">
    <location>
        <begin position="352"/>
        <end position="374"/>
    </location>
</feature>
<keyword evidence="6 7" id="KW-0472">Membrane</keyword>
<dbReference type="Pfam" id="PF07690">
    <property type="entry name" value="MFS_1"/>
    <property type="match status" value="1"/>
</dbReference>
<dbReference type="Proteomes" id="UP001181046">
    <property type="component" value="Unassembled WGS sequence"/>
</dbReference>
<feature type="transmembrane region" description="Helical" evidence="7">
    <location>
        <begin position="127"/>
        <end position="150"/>
    </location>
</feature>
<feature type="transmembrane region" description="Helical" evidence="7">
    <location>
        <begin position="282"/>
        <end position="304"/>
    </location>
</feature>
<evidence type="ECO:0000256" key="5">
    <source>
        <dbReference type="ARBA" id="ARBA00022989"/>
    </source>
</evidence>
<dbReference type="InterPro" id="IPR020846">
    <property type="entry name" value="MFS_dom"/>
</dbReference>
<evidence type="ECO:0000256" key="6">
    <source>
        <dbReference type="ARBA" id="ARBA00023136"/>
    </source>
</evidence>
<keyword evidence="2" id="KW-0813">Transport</keyword>
<evidence type="ECO:0000256" key="3">
    <source>
        <dbReference type="ARBA" id="ARBA00022475"/>
    </source>
</evidence>
<keyword evidence="10" id="KW-1185">Reference proteome</keyword>
<dbReference type="PROSITE" id="PS50850">
    <property type="entry name" value="MFS"/>
    <property type="match status" value="1"/>
</dbReference>
<protein>
    <submittedName>
        <fullName evidence="9">MFS transporter</fullName>
    </submittedName>
</protein>
<dbReference type="PANTHER" id="PTHR43124:SF3">
    <property type="entry name" value="CHLORAMPHENICOL EFFLUX PUMP RV0191"/>
    <property type="match status" value="1"/>
</dbReference>
<organism evidence="9 10">
    <name type="scientific">Enterococcus xiangfangensis</name>
    <dbReference type="NCBI Taxonomy" id="1296537"/>
    <lineage>
        <taxon>Bacteria</taxon>
        <taxon>Bacillati</taxon>
        <taxon>Bacillota</taxon>
        <taxon>Bacilli</taxon>
        <taxon>Lactobacillales</taxon>
        <taxon>Enterococcaceae</taxon>
        <taxon>Enterococcus</taxon>
    </lineage>
</organism>
<dbReference type="Gene3D" id="1.20.1250.20">
    <property type="entry name" value="MFS general substrate transporter like domains"/>
    <property type="match status" value="1"/>
</dbReference>
<feature type="transmembrane region" description="Helical" evidence="7">
    <location>
        <begin position="42"/>
        <end position="61"/>
    </location>
</feature>
<feature type="transmembrane region" description="Helical" evidence="7">
    <location>
        <begin position="195"/>
        <end position="213"/>
    </location>
</feature>
<evidence type="ECO:0000256" key="2">
    <source>
        <dbReference type="ARBA" id="ARBA00022448"/>
    </source>
</evidence>
<evidence type="ECO:0000259" key="8">
    <source>
        <dbReference type="PROSITE" id="PS50850"/>
    </source>
</evidence>
<keyword evidence="4 7" id="KW-0812">Transmembrane</keyword>
<feature type="domain" description="Major facilitator superfamily (MFS) profile" evidence="8">
    <location>
        <begin position="1"/>
        <end position="377"/>
    </location>
</feature>
<evidence type="ECO:0000256" key="1">
    <source>
        <dbReference type="ARBA" id="ARBA00004651"/>
    </source>
</evidence>
<dbReference type="InterPro" id="IPR050189">
    <property type="entry name" value="MFS_Efflux_Transporters"/>
</dbReference>
<reference evidence="9" key="1">
    <citation type="submission" date="2023-03" db="EMBL/GenBank/DDBJ databases">
        <authorList>
            <person name="Shen W."/>
            <person name="Cai J."/>
        </authorList>
    </citation>
    <scope>NUCLEOTIDE SEQUENCE</scope>
    <source>
        <strain evidence="9">P66-3</strain>
    </source>
</reference>
<dbReference type="InterPro" id="IPR011701">
    <property type="entry name" value="MFS"/>
</dbReference>
<evidence type="ECO:0000256" key="7">
    <source>
        <dbReference type="SAM" id="Phobius"/>
    </source>
</evidence>
<feature type="transmembrane region" description="Helical" evidence="7">
    <location>
        <begin position="156"/>
        <end position="175"/>
    </location>
</feature>
<dbReference type="SUPFAM" id="SSF103473">
    <property type="entry name" value="MFS general substrate transporter"/>
    <property type="match status" value="1"/>
</dbReference>
<dbReference type="RefSeq" id="WP_311829085.1">
    <property type="nucleotide sequence ID" value="NZ_JARQAJ010000001.1"/>
</dbReference>
<dbReference type="PANTHER" id="PTHR43124">
    <property type="entry name" value="PURINE EFFLUX PUMP PBUE"/>
    <property type="match status" value="1"/>
</dbReference>
<dbReference type="EMBL" id="JARQAJ010000001">
    <property type="protein sequence ID" value="MDT2758176.1"/>
    <property type="molecule type" value="Genomic_DNA"/>
</dbReference>
<feature type="transmembrane region" description="Helical" evidence="7">
    <location>
        <begin position="259"/>
        <end position="276"/>
    </location>
</feature>
<feature type="transmembrane region" description="Helical" evidence="7">
    <location>
        <begin position="98"/>
        <end position="120"/>
    </location>
</feature>
<feature type="transmembrane region" description="Helical" evidence="7">
    <location>
        <begin position="7"/>
        <end position="30"/>
    </location>
</feature>